<dbReference type="Pfam" id="PF13456">
    <property type="entry name" value="RVT_3"/>
    <property type="match status" value="1"/>
</dbReference>
<evidence type="ECO:0000313" key="5">
    <source>
        <dbReference type="EMBL" id="GJT85824.1"/>
    </source>
</evidence>
<dbReference type="Gene3D" id="3.10.10.10">
    <property type="entry name" value="HIV Type 1 Reverse Transcriptase, subunit A, domain 1"/>
    <property type="match status" value="1"/>
</dbReference>
<sequence>MHGIAHPELIKRLYEKIPRSIDEMYRVTTSFLQGEVAAFSHSRKKAPAPWKQPEGGNKPNFKKGFKNKQRSDRKPDRFSLLTKTPKEIFALEKGKFKAPPPMVTPAEKRDPNKYCEFHADTGHSTDECMQLRKQIDEMIKSGDEDGTEGPMIIEAEIGGHFVHRIYVDGGASSEILYEHCFVRLRPEIRSQMVPATTHLIGFSEETIWPLGHISLQVKIGDEEHSTSAWMNFMVIRSPSQHNGIIGRPGIRKIRAVPSMAHGMLKFLHTTPIPSQVLEERVKVAIHSEYPEQTIAIGSTLTEKGRAELYALLRQNLDVFAWRPADMMGVPRHIAEHRLNIREGCLPIRQKKRGQAPERNKAIQKEVEKLVDARIMKEVHYHSWLSNPVMVKKHNGSWRMCVDFKNLNQACPKDVYPLLEIDWKVESLCGYPFKCFLDAYKGYHQIKMAKEDEEKTAFITSQGIFCYSKMSFSLKNAGATYQRLVDRVFQKQIGRNLEVYVNDLVIKSHTEEETIRDIEETFKTLRQINMKLNPKKCTFEMQEGMFLGYKVNADGLKVCPDKADAVLSLPSLRCLKDKCTKKGDFQWTQEAELAFKQMKKLIVELPMLTAPKEKEELIMYLAATKEAISAVLMTERGGKQLPVYFVSRALRRPEINYSMEKLVLALLNASRRLKRYFQAHTIVVITDQPIKQLLSKLEISGRMLKWKFELEGYDIQYRPRTSIKGQILADFIVERPDEESPDELMAEPEELPEPWTLFTDGSSCIDGSGAGLILTNPEGVEFTYAMRFRFEATNNEAEYEALIAGLRIAEQMGVKNLQANVDSRLVANQVNGSYVAKESGMVQYLEKVKTLASNFKEFSIKQVPRSENKKADALSKIASTSFAHLSKQVLVEELKEKSIHEKEVLAIVEEEGQTWMTPICEYLTKEILPEDKKKARVVRRKASRYTMINGTLYKKSFLGPWLRFCLPGEIVLDNGKQFRDNPFKDWCEKLCIRQCFASVKHPQANGLVERANRSLGEGINGHTATMIKSSNGETPFSLTYGTEAVIPAEIGMPNTRIL</sequence>
<keyword evidence="1" id="KW-0233">DNA recombination</keyword>
<protein>
    <submittedName>
        <fullName evidence="5">Reverse transcriptase domain-containing protein</fullName>
    </submittedName>
</protein>
<keyword evidence="5" id="KW-0808">Transferase</keyword>
<reference evidence="5" key="2">
    <citation type="submission" date="2022-01" db="EMBL/GenBank/DDBJ databases">
        <authorList>
            <person name="Yamashiro T."/>
            <person name="Shiraishi A."/>
            <person name="Satake H."/>
            <person name="Nakayama K."/>
        </authorList>
    </citation>
    <scope>NUCLEOTIDE SEQUENCE</scope>
</reference>
<dbReference type="Pfam" id="PF17919">
    <property type="entry name" value="RT_RNaseH_2"/>
    <property type="match status" value="1"/>
</dbReference>
<accession>A0ABQ5HD62</accession>
<dbReference type="Proteomes" id="UP001151760">
    <property type="component" value="Unassembled WGS sequence"/>
</dbReference>
<dbReference type="InterPro" id="IPR043128">
    <property type="entry name" value="Rev_trsase/Diguanyl_cyclase"/>
</dbReference>
<proteinExistence type="predicted"/>
<evidence type="ECO:0000313" key="6">
    <source>
        <dbReference type="Proteomes" id="UP001151760"/>
    </source>
</evidence>
<dbReference type="EMBL" id="BQNB010019486">
    <property type="protein sequence ID" value="GJT85824.1"/>
    <property type="molecule type" value="Genomic_DNA"/>
</dbReference>
<keyword evidence="5" id="KW-0695">RNA-directed DNA polymerase</keyword>
<gene>
    <name evidence="5" type="ORF">Tco_1067541</name>
</gene>
<dbReference type="Gene3D" id="2.40.70.10">
    <property type="entry name" value="Acid Proteases"/>
    <property type="match status" value="1"/>
</dbReference>
<dbReference type="SUPFAM" id="SSF53098">
    <property type="entry name" value="Ribonuclease H-like"/>
    <property type="match status" value="2"/>
</dbReference>
<feature type="region of interest" description="Disordered" evidence="2">
    <location>
        <begin position="41"/>
        <end position="79"/>
    </location>
</feature>
<evidence type="ECO:0000259" key="3">
    <source>
        <dbReference type="PROSITE" id="PS50879"/>
    </source>
</evidence>
<reference evidence="5" key="1">
    <citation type="journal article" date="2022" name="Int. J. Mol. Sci.">
        <title>Draft Genome of Tanacetum Coccineum: Genomic Comparison of Closely Related Tanacetum-Family Plants.</title>
        <authorList>
            <person name="Yamashiro T."/>
            <person name="Shiraishi A."/>
            <person name="Nakayama K."/>
            <person name="Satake H."/>
        </authorList>
    </citation>
    <scope>NUCLEOTIDE SEQUENCE</scope>
</reference>
<dbReference type="CDD" id="cd01647">
    <property type="entry name" value="RT_LTR"/>
    <property type="match status" value="1"/>
</dbReference>
<dbReference type="InterPro" id="IPR000477">
    <property type="entry name" value="RT_dom"/>
</dbReference>
<dbReference type="InterPro" id="IPR002156">
    <property type="entry name" value="RNaseH_domain"/>
</dbReference>
<dbReference type="PROSITE" id="PS50879">
    <property type="entry name" value="RNASE_H_1"/>
    <property type="match status" value="1"/>
</dbReference>
<feature type="domain" description="Integrase catalytic" evidence="4">
    <location>
        <begin position="966"/>
        <end position="1057"/>
    </location>
</feature>
<comment type="caution">
    <text evidence="5">The sequence shown here is derived from an EMBL/GenBank/DDBJ whole genome shotgun (WGS) entry which is preliminary data.</text>
</comment>
<feature type="domain" description="RNase H type-1" evidence="3">
    <location>
        <begin position="750"/>
        <end position="879"/>
    </location>
</feature>
<name>A0ABQ5HD62_9ASTR</name>
<dbReference type="Gene3D" id="3.30.70.270">
    <property type="match status" value="1"/>
</dbReference>
<evidence type="ECO:0000259" key="4">
    <source>
        <dbReference type="PROSITE" id="PS50994"/>
    </source>
</evidence>
<organism evidence="5 6">
    <name type="scientific">Tanacetum coccineum</name>
    <dbReference type="NCBI Taxonomy" id="301880"/>
    <lineage>
        <taxon>Eukaryota</taxon>
        <taxon>Viridiplantae</taxon>
        <taxon>Streptophyta</taxon>
        <taxon>Embryophyta</taxon>
        <taxon>Tracheophyta</taxon>
        <taxon>Spermatophyta</taxon>
        <taxon>Magnoliopsida</taxon>
        <taxon>eudicotyledons</taxon>
        <taxon>Gunneridae</taxon>
        <taxon>Pentapetalae</taxon>
        <taxon>asterids</taxon>
        <taxon>campanulids</taxon>
        <taxon>Asterales</taxon>
        <taxon>Asteraceae</taxon>
        <taxon>Asteroideae</taxon>
        <taxon>Anthemideae</taxon>
        <taxon>Anthemidinae</taxon>
        <taxon>Tanacetum</taxon>
    </lineage>
</organism>
<keyword evidence="6" id="KW-1185">Reference proteome</keyword>
<dbReference type="PROSITE" id="PS50994">
    <property type="entry name" value="INTEGRASE"/>
    <property type="match status" value="1"/>
</dbReference>
<dbReference type="GO" id="GO:0003964">
    <property type="term" value="F:RNA-directed DNA polymerase activity"/>
    <property type="evidence" value="ECO:0007669"/>
    <property type="project" value="UniProtKB-KW"/>
</dbReference>
<dbReference type="InterPro" id="IPR012337">
    <property type="entry name" value="RNaseH-like_sf"/>
</dbReference>
<dbReference type="InterPro" id="IPR043502">
    <property type="entry name" value="DNA/RNA_pol_sf"/>
</dbReference>
<dbReference type="PANTHER" id="PTHR48475:SF2">
    <property type="entry name" value="RIBONUCLEASE H"/>
    <property type="match status" value="1"/>
</dbReference>
<dbReference type="InterPro" id="IPR041577">
    <property type="entry name" value="RT_RNaseH_2"/>
</dbReference>
<dbReference type="InterPro" id="IPR036397">
    <property type="entry name" value="RNaseH_sf"/>
</dbReference>
<dbReference type="Pfam" id="PF00078">
    <property type="entry name" value="RVT_1"/>
    <property type="match status" value="1"/>
</dbReference>
<dbReference type="CDD" id="cd09279">
    <property type="entry name" value="RNase_HI_like"/>
    <property type="match status" value="1"/>
</dbReference>
<dbReference type="InterPro" id="IPR021109">
    <property type="entry name" value="Peptidase_aspartic_dom_sf"/>
</dbReference>
<dbReference type="InterPro" id="IPR001584">
    <property type="entry name" value="Integrase_cat-core"/>
</dbReference>
<dbReference type="PANTHER" id="PTHR48475">
    <property type="entry name" value="RIBONUCLEASE H"/>
    <property type="match status" value="1"/>
</dbReference>
<dbReference type="SUPFAM" id="SSF56672">
    <property type="entry name" value="DNA/RNA polymerases"/>
    <property type="match status" value="1"/>
</dbReference>
<dbReference type="Gene3D" id="3.30.420.10">
    <property type="entry name" value="Ribonuclease H-like superfamily/Ribonuclease H"/>
    <property type="match status" value="2"/>
</dbReference>
<keyword evidence="5" id="KW-0548">Nucleotidyltransferase</keyword>
<evidence type="ECO:0000256" key="2">
    <source>
        <dbReference type="SAM" id="MobiDB-lite"/>
    </source>
</evidence>
<evidence type="ECO:0000256" key="1">
    <source>
        <dbReference type="ARBA" id="ARBA00023172"/>
    </source>
</evidence>